<dbReference type="Proteomes" id="UP000299102">
    <property type="component" value="Unassembled WGS sequence"/>
</dbReference>
<evidence type="ECO:0000313" key="1">
    <source>
        <dbReference type="EMBL" id="GBP15345.1"/>
    </source>
</evidence>
<sequence>MYSLSKRRLLNAPYNSKQANLQQTTRVGVASALLDASDLTGIEAYFDLVLNEEDYTPFSFLANSASLERQKAETGTRRKEKAVRVQVGKANEVEVHKRLNGVYCRFLTRNRCTRGDQLC</sequence>
<protein>
    <submittedName>
        <fullName evidence="1">Uncharacterized protein</fullName>
    </submittedName>
</protein>
<evidence type="ECO:0000313" key="2">
    <source>
        <dbReference type="Proteomes" id="UP000299102"/>
    </source>
</evidence>
<dbReference type="EMBL" id="BGZK01000071">
    <property type="protein sequence ID" value="GBP15345.1"/>
    <property type="molecule type" value="Genomic_DNA"/>
</dbReference>
<accession>A0A4C1TMN6</accession>
<comment type="caution">
    <text evidence="1">The sequence shown here is derived from an EMBL/GenBank/DDBJ whole genome shotgun (WGS) entry which is preliminary data.</text>
</comment>
<dbReference type="AlphaFoldDB" id="A0A4C1TMN6"/>
<gene>
    <name evidence="1" type="ORF">EVAR_80524_1</name>
</gene>
<reference evidence="1 2" key="1">
    <citation type="journal article" date="2019" name="Commun. Biol.">
        <title>The bagworm genome reveals a unique fibroin gene that provides high tensile strength.</title>
        <authorList>
            <person name="Kono N."/>
            <person name="Nakamura H."/>
            <person name="Ohtoshi R."/>
            <person name="Tomita M."/>
            <person name="Numata K."/>
            <person name="Arakawa K."/>
        </authorList>
    </citation>
    <scope>NUCLEOTIDE SEQUENCE [LARGE SCALE GENOMIC DNA]</scope>
</reference>
<keyword evidence="2" id="KW-1185">Reference proteome</keyword>
<name>A0A4C1TMN6_EUMVA</name>
<organism evidence="1 2">
    <name type="scientific">Eumeta variegata</name>
    <name type="common">Bagworm moth</name>
    <name type="synonym">Eumeta japonica</name>
    <dbReference type="NCBI Taxonomy" id="151549"/>
    <lineage>
        <taxon>Eukaryota</taxon>
        <taxon>Metazoa</taxon>
        <taxon>Ecdysozoa</taxon>
        <taxon>Arthropoda</taxon>
        <taxon>Hexapoda</taxon>
        <taxon>Insecta</taxon>
        <taxon>Pterygota</taxon>
        <taxon>Neoptera</taxon>
        <taxon>Endopterygota</taxon>
        <taxon>Lepidoptera</taxon>
        <taxon>Glossata</taxon>
        <taxon>Ditrysia</taxon>
        <taxon>Tineoidea</taxon>
        <taxon>Psychidae</taxon>
        <taxon>Oiketicinae</taxon>
        <taxon>Eumeta</taxon>
    </lineage>
</organism>
<proteinExistence type="predicted"/>